<dbReference type="EMBL" id="JBDIMF010000005">
    <property type="protein sequence ID" value="MEN2787168.1"/>
    <property type="molecule type" value="Genomic_DNA"/>
</dbReference>
<dbReference type="RefSeq" id="WP_345865271.1">
    <property type="nucleotide sequence ID" value="NZ_JBDIMF010000005.1"/>
</dbReference>
<protein>
    <submittedName>
        <fullName evidence="6">Ankyrin repeat domain-containing protein</fullName>
    </submittedName>
</protein>
<evidence type="ECO:0000256" key="3">
    <source>
        <dbReference type="PROSITE-ProRule" id="PRU00023"/>
    </source>
</evidence>
<dbReference type="SMART" id="SM00248">
    <property type="entry name" value="ANK"/>
    <property type="match status" value="4"/>
</dbReference>
<keyword evidence="5" id="KW-0732">Signal</keyword>
<evidence type="ECO:0000313" key="7">
    <source>
        <dbReference type="Proteomes" id="UP001404104"/>
    </source>
</evidence>
<keyword evidence="1" id="KW-0677">Repeat</keyword>
<sequence>MLHYFFAALLATAPAQASPVPLSPVPASPVPAKPAPATALPSPERRQELLFDAARLGRADLIAPLVRTGANINARDARGFTALILAAYNAHPDTVEALIAAGADACLPDRDQGNTAQMGVAFKGDDAIAARLLLAGCDVNVRNRAGQTALMMAALFARPKQIEMLLAAGADRTLVDAAGRSAMAVAAAQGSDATVRLLGH</sequence>
<feature type="signal peptide" evidence="5">
    <location>
        <begin position="1"/>
        <end position="17"/>
    </location>
</feature>
<dbReference type="Pfam" id="PF12796">
    <property type="entry name" value="Ank_2"/>
    <property type="match status" value="2"/>
</dbReference>
<feature type="repeat" description="ANK" evidence="3">
    <location>
        <begin position="145"/>
        <end position="177"/>
    </location>
</feature>
<evidence type="ECO:0000256" key="4">
    <source>
        <dbReference type="SAM" id="MobiDB-lite"/>
    </source>
</evidence>
<dbReference type="InterPro" id="IPR050776">
    <property type="entry name" value="Ank_Repeat/CDKN_Inhibitor"/>
</dbReference>
<feature type="repeat" description="ANK" evidence="3">
    <location>
        <begin position="78"/>
        <end position="110"/>
    </location>
</feature>
<evidence type="ECO:0000256" key="1">
    <source>
        <dbReference type="ARBA" id="ARBA00022737"/>
    </source>
</evidence>
<keyword evidence="2 3" id="KW-0040">ANK repeat</keyword>
<feature type="chain" id="PRO_5045177476" evidence="5">
    <location>
        <begin position="18"/>
        <end position="200"/>
    </location>
</feature>
<dbReference type="Proteomes" id="UP001404104">
    <property type="component" value="Unassembled WGS sequence"/>
</dbReference>
<keyword evidence="7" id="KW-1185">Reference proteome</keyword>
<dbReference type="PROSITE" id="PS50297">
    <property type="entry name" value="ANK_REP_REGION"/>
    <property type="match status" value="2"/>
</dbReference>
<feature type="repeat" description="ANK" evidence="3">
    <location>
        <begin position="45"/>
        <end position="77"/>
    </location>
</feature>
<evidence type="ECO:0000256" key="5">
    <source>
        <dbReference type="SAM" id="SignalP"/>
    </source>
</evidence>
<comment type="caution">
    <text evidence="6">The sequence shown here is derived from an EMBL/GenBank/DDBJ whole genome shotgun (WGS) entry which is preliminary data.</text>
</comment>
<reference evidence="6 7" key="1">
    <citation type="submission" date="2024-05" db="EMBL/GenBank/DDBJ databases">
        <authorList>
            <person name="Liu Q."/>
            <person name="Xin Y.-H."/>
        </authorList>
    </citation>
    <scope>NUCLEOTIDE SEQUENCE [LARGE SCALE GENOMIC DNA]</scope>
    <source>
        <strain evidence="6 7">CGMCC 1.15349</strain>
    </source>
</reference>
<proteinExistence type="predicted"/>
<dbReference type="PANTHER" id="PTHR24201">
    <property type="entry name" value="ANK_REP_REGION DOMAIN-CONTAINING PROTEIN"/>
    <property type="match status" value="1"/>
</dbReference>
<dbReference type="InterPro" id="IPR002110">
    <property type="entry name" value="Ankyrin_rpt"/>
</dbReference>
<gene>
    <name evidence="6" type="ORF">ABC969_12145</name>
</gene>
<feature type="compositionally biased region" description="Pro residues" evidence="4">
    <location>
        <begin position="21"/>
        <end position="34"/>
    </location>
</feature>
<dbReference type="PROSITE" id="PS50088">
    <property type="entry name" value="ANK_REPEAT"/>
    <property type="match status" value="3"/>
</dbReference>
<dbReference type="SUPFAM" id="SSF48403">
    <property type="entry name" value="Ankyrin repeat"/>
    <property type="match status" value="1"/>
</dbReference>
<accession>A0ABU9XUE5</accession>
<evidence type="ECO:0000256" key="2">
    <source>
        <dbReference type="ARBA" id="ARBA00023043"/>
    </source>
</evidence>
<dbReference type="Gene3D" id="1.25.40.20">
    <property type="entry name" value="Ankyrin repeat-containing domain"/>
    <property type="match status" value="2"/>
</dbReference>
<feature type="region of interest" description="Disordered" evidence="4">
    <location>
        <begin position="17"/>
        <end position="40"/>
    </location>
</feature>
<evidence type="ECO:0000313" key="6">
    <source>
        <dbReference type="EMBL" id="MEN2787168.1"/>
    </source>
</evidence>
<organism evidence="6 7">
    <name type="scientific">Sphingomonas qilianensis</name>
    <dbReference type="NCBI Taxonomy" id="1736690"/>
    <lineage>
        <taxon>Bacteria</taxon>
        <taxon>Pseudomonadati</taxon>
        <taxon>Pseudomonadota</taxon>
        <taxon>Alphaproteobacteria</taxon>
        <taxon>Sphingomonadales</taxon>
        <taxon>Sphingomonadaceae</taxon>
        <taxon>Sphingomonas</taxon>
    </lineage>
</organism>
<dbReference type="InterPro" id="IPR036770">
    <property type="entry name" value="Ankyrin_rpt-contain_sf"/>
</dbReference>
<name>A0ABU9XUE5_9SPHN</name>